<dbReference type="Gene3D" id="2.160.20.80">
    <property type="entry name" value="E3 ubiquitin-protein ligase SopA"/>
    <property type="match status" value="1"/>
</dbReference>
<organism evidence="1 2">
    <name type="scientific">Eisenbergiella tayi</name>
    <dbReference type="NCBI Taxonomy" id="1432052"/>
    <lineage>
        <taxon>Bacteria</taxon>
        <taxon>Bacillati</taxon>
        <taxon>Bacillota</taxon>
        <taxon>Clostridia</taxon>
        <taxon>Lachnospirales</taxon>
        <taxon>Lachnospiraceae</taxon>
        <taxon>Eisenbergiella</taxon>
    </lineage>
</organism>
<dbReference type="AlphaFoldDB" id="A0A1E3AM37"/>
<sequence>MKLHQYNTNIFDEFRIKCNKCSGLCCTALYFSKYDGFPADKAAGIPCSYLDDCFRCSIHKELHSRHMKGCLAYDCCGAGQAVTSLYGDENWKANLPIAQEVFDVFVKTYYLQQILWYMSEVLTLLPAKSLWAEADSCIKELHLLLKSTPQIILDFDMEICRTKVNALLNKAWIMVKQQVGYPKNTAVKKDFMGHNFKKSRLNGSDFSSALLIAANLEECDLTGCNFLGADMRDTNIQNADLSESIFLTQGQINAAKGNLNTRIPGHLIRPSEWD</sequence>
<gene>
    <name evidence="1" type="ORF">BEH84_04117</name>
</gene>
<evidence type="ECO:0000313" key="1">
    <source>
        <dbReference type="EMBL" id="ODM09749.1"/>
    </source>
</evidence>
<comment type="caution">
    <text evidence="1">The sequence shown here is derived from an EMBL/GenBank/DDBJ whole genome shotgun (WGS) entry which is preliminary data.</text>
</comment>
<accession>A0A1E3AM37</accession>
<proteinExistence type="predicted"/>
<dbReference type="InterPro" id="IPR001646">
    <property type="entry name" value="5peptide_repeat"/>
</dbReference>
<protein>
    <submittedName>
        <fullName evidence="1">Pentapeptide repeats (8 copies)</fullName>
    </submittedName>
</protein>
<dbReference type="PATRIC" id="fig|1432052.3.peg.4562"/>
<dbReference type="Pfam" id="PF00805">
    <property type="entry name" value="Pentapeptide"/>
    <property type="match status" value="1"/>
</dbReference>
<dbReference type="Proteomes" id="UP000095003">
    <property type="component" value="Unassembled WGS sequence"/>
</dbReference>
<dbReference type="EMBL" id="MCGI01000004">
    <property type="protein sequence ID" value="ODM09749.1"/>
    <property type="molecule type" value="Genomic_DNA"/>
</dbReference>
<name>A0A1E3AM37_9FIRM</name>
<evidence type="ECO:0000313" key="2">
    <source>
        <dbReference type="Proteomes" id="UP000095003"/>
    </source>
</evidence>
<dbReference type="SUPFAM" id="SSF141571">
    <property type="entry name" value="Pentapeptide repeat-like"/>
    <property type="match status" value="1"/>
</dbReference>
<reference evidence="1 2" key="1">
    <citation type="submission" date="2016-07" db="EMBL/GenBank/DDBJ databases">
        <title>Characterization of isolates of Eisenbergiella tayi derived from blood cultures, using whole genome sequencing.</title>
        <authorList>
            <person name="Burdz T."/>
            <person name="Wiebe D."/>
            <person name="Huynh C."/>
            <person name="Bernard K."/>
        </authorList>
    </citation>
    <scope>NUCLEOTIDE SEQUENCE [LARGE SCALE GENOMIC DNA]</scope>
    <source>
        <strain evidence="1 2">NML 120489</strain>
    </source>
</reference>